<gene>
    <name evidence="7" type="ORF">ATL42_0397</name>
</gene>
<evidence type="ECO:0000256" key="4">
    <source>
        <dbReference type="ARBA" id="ARBA00023136"/>
    </source>
</evidence>
<dbReference type="PANTHER" id="PTHR38480">
    <property type="entry name" value="SLR0254 PROTEIN"/>
    <property type="match status" value="1"/>
</dbReference>
<dbReference type="GO" id="GO:0016020">
    <property type="term" value="C:membrane"/>
    <property type="evidence" value="ECO:0007669"/>
    <property type="project" value="UniProtKB-SubCell"/>
</dbReference>
<evidence type="ECO:0000256" key="3">
    <source>
        <dbReference type="ARBA" id="ARBA00022989"/>
    </source>
</evidence>
<dbReference type="OrthoDB" id="9787732at2"/>
<comment type="caution">
    <text evidence="7">The sequence shown here is derived from an EMBL/GenBank/DDBJ whole genome shotgun (WGS) entry which is preliminary data.</text>
</comment>
<organism evidence="7 8">
    <name type="scientific">Sanguibacter antarcticus</name>
    <dbReference type="NCBI Taxonomy" id="372484"/>
    <lineage>
        <taxon>Bacteria</taxon>
        <taxon>Bacillati</taxon>
        <taxon>Actinomycetota</taxon>
        <taxon>Actinomycetes</taxon>
        <taxon>Micrococcales</taxon>
        <taxon>Sanguibacteraceae</taxon>
        <taxon>Sanguibacter</taxon>
    </lineage>
</organism>
<comment type="subcellular location">
    <subcellularLocation>
        <location evidence="1">Membrane</location>
        <topology evidence="1">Multi-pass membrane protein</topology>
    </subcellularLocation>
</comment>
<feature type="transmembrane region" description="Helical" evidence="5">
    <location>
        <begin position="55"/>
        <end position="76"/>
    </location>
</feature>
<feature type="transmembrane region" description="Helical" evidence="5">
    <location>
        <begin position="107"/>
        <end position="129"/>
    </location>
</feature>
<name>A0A2A9E0I2_9MICO</name>
<evidence type="ECO:0000313" key="8">
    <source>
        <dbReference type="Proteomes" id="UP000225548"/>
    </source>
</evidence>
<proteinExistence type="predicted"/>
<dbReference type="AlphaFoldDB" id="A0A2A9E0I2"/>
<keyword evidence="3 5" id="KW-1133">Transmembrane helix</keyword>
<evidence type="ECO:0000313" key="7">
    <source>
        <dbReference type="EMBL" id="PFG32557.1"/>
    </source>
</evidence>
<dbReference type="Proteomes" id="UP000225548">
    <property type="component" value="Unassembled WGS sequence"/>
</dbReference>
<feature type="domain" description="RDD" evidence="6">
    <location>
        <begin position="18"/>
        <end position="145"/>
    </location>
</feature>
<feature type="transmembrane region" description="Helical" evidence="5">
    <location>
        <begin position="20"/>
        <end position="43"/>
    </location>
</feature>
<keyword evidence="4 5" id="KW-0472">Membrane</keyword>
<sequence length="272" mass="29199">MDDGIVIGEGVVLDARPASFATRMLASALDIAVQVVVLLGLLWATTGALEIADGAFTPAVRIVTIVLVMVVVPTTVETLSRGRSLGKLAAGIRVVRDDGGPVRLRHAFVRALVGVGELWFTLGSVALIASLTNTRGKRIGDMLAGTYAIRIRGGRVNVATVVMPQGLAPWAASSDMRRLPDGLALACRQFLARTQNLHPTSRVRVGNELAAQVERFVAPPPPAGTHPEAFLMAVLHERRDREWRVARRAQELAAEQAETVQRLPYSIPDPTT</sequence>
<evidence type="ECO:0000256" key="2">
    <source>
        <dbReference type="ARBA" id="ARBA00022692"/>
    </source>
</evidence>
<dbReference type="InterPro" id="IPR010432">
    <property type="entry name" value="RDD"/>
</dbReference>
<evidence type="ECO:0000256" key="1">
    <source>
        <dbReference type="ARBA" id="ARBA00004141"/>
    </source>
</evidence>
<evidence type="ECO:0000259" key="6">
    <source>
        <dbReference type="Pfam" id="PF06271"/>
    </source>
</evidence>
<dbReference type="PANTHER" id="PTHR38480:SF1">
    <property type="entry name" value="SLR0254 PROTEIN"/>
    <property type="match status" value="1"/>
</dbReference>
<dbReference type="RefSeq" id="WP_098453913.1">
    <property type="nucleotide sequence ID" value="NZ_PDJG01000001.1"/>
</dbReference>
<keyword evidence="8" id="KW-1185">Reference proteome</keyword>
<reference evidence="7 8" key="1">
    <citation type="submission" date="2017-10" db="EMBL/GenBank/DDBJ databases">
        <title>Sequencing the genomes of 1000 actinobacteria strains.</title>
        <authorList>
            <person name="Klenk H.-P."/>
        </authorList>
    </citation>
    <scope>NUCLEOTIDE SEQUENCE [LARGE SCALE GENOMIC DNA]</scope>
    <source>
        <strain evidence="7 8">DSM 18966</strain>
    </source>
</reference>
<protein>
    <submittedName>
        <fullName evidence="7">Putative RDD family membrane protein YckC</fullName>
    </submittedName>
</protein>
<dbReference type="EMBL" id="PDJG01000001">
    <property type="protein sequence ID" value="PFG32557.1"/>
    <property type="molecule type" value="Genomic_DNA"/>
</dbReference>
<evidence type="ECO:0000256" key="5">
    <source>
        <dbReference type="SAM" id="Phobius"/>
    </source>
</evidence>
<keyword evidence="2 5" id="KW-0812">Transmembrane</keyword>
<accession>A0A2A9E0I2</accession>
<dbReference type="Pfam" id="PF06271">
    <property type="entry name" value="RDD"/>
    <property type="match status" value="1"/>
</dbReference>